<dbReference type="OrthoDB" id="1072927at2"/>
<comment type="caution">
    <text evidence="2">The sequence shown here is derived from an EMBL/GenBank/DDBJ whole genome shotgun (WGS) entry which is preliminary data.</text>
</comment>
<evidence type="ECO:0000256" key="1">
    <source>
        <dbReference type="SAM" id="MobiDB-lite"/>
    </source>
</evidence>
<dbReference type="HOGENOM" id="CLU_2736652_0_0_10"/>
<name>F0F9A5_9BACT</name>
<organism evidence="2 3">
    <name type="scientific">Prevotella multiformis DSM 16608</name>
    <dbReference type="NCBI Taxonomy" id="888743"/>
    <lineage>
        <taxon>Bacteria</taxon>
        <taxon>Pseudomonadati</taxon>
        <taxon>Bacteroidota</taxon>
        <taxon>Bacteroidia</taxon>
        <taxon>Bacteroidales</taxon>
        <taxon>Prevotellaceae</taxon>
        <taxon>Prevotella</taxon>
    </lineage>
</organism>
<feature type="compositionally biased region" description="Basic and acidic residues" evidence="1">
    <location>
        <begin position="33"/>
        <end position="44"/>
    </location>
</feature>
<proteinExistence type="predicted"/>
<evidence type="ECO:0000313" key="2">
    <source>
        <dbReference type="EMBL" id="EGC19279.1"/>
    </source>
</evidence>
<dbReference type="Proteomes" id="UP000005697">
    <property type="component" value="Unassembled WGS sequence"/>
</dbReference>
<dbReference type="STRING" id="888743.HMPREF9141_2172"/>
<feature type="region of interest" description="Disordered" evidence="1">
    <location>
        <begin position="28"/>
        <end position="70"/>
    </location>
</feature>
<sequence>MSRMQIKTTYQKPEVEVVYIRTGSQLLDASFPGDHHKGEHKSGPTEESSEGAKGAFFRSGGENVPASWED</sequence>
<reference evidence="2 3" key="1">
    <citation type="submission" date="2011-01" db="EMBL/GenBank/DDBJ databases">
        <authorList>
            <person name="Muzny D."/>
            <person name="Qin X."/>
            <person name="Deng J."/>
            <person name="Jiang H."/>
            <person name="Liu Y."/>
            <person name="Qu J."/>
            <person name="Song X.-Z."/>
            <person name="Zhang L."/>
            <person name="Thornton R."/>
            <person name="Coyle M."/>
            <person name="Francisco L."/>
            <person name="Jackson L."/>
            <person name="Javaid M."/>
            <person name="Korchina V."/>
            <person name="Kovar C."/>
            <person name="Mata R."/>
            <person name="Mathew T."/>
            <person name="Ngo R."/>
            <person name="Nguyen L."/>
            <person name="Nguyen N."/>
            <person name="Okwuonu G."/>
            <person name="Ongeri F."/>
            <person name="Pham C."/>
            <person name="Simmons D."/>
            <person name="Wilczek-Boney K."/>
            <person name="Hale W."/>
            <person name="Jakkamsetti A."/>
            <person name="Pham P."/>
            <person name="Ruth R."/>
            <person name="San Lucas F."/>
            <person name="Warren J."/>
            <person name="Zhang J."/>
            <person name="Zhao Z."/>
            <person name="Zhou C."/>
            <person name="Zhu D."/>
            <person name="Lee S."/>
            <person name="Bess C."/>
            <person name="Blankenburg K."/>
            <person name="Forbes L."/>
            <person name="Fu Q."/>
            <person name="Gubbala S."/>
            <person name="Hirani K."/>
            <person name="Jayaseelan J.C."/>
            <person name="Lara F."/>
            <person name="Munidasa M."/>
            <person name="Palculict T."/>
            <person name="Patil S."/>
            <person name="Pu L.-L."/>
            <person name="Saada N."/>
            <person name="Tang L."/>
            <person name="Weissenberger G."/>
            <person name="Zhu Y."/>
            <person name="Hemphill L."/>
            <person name="Shang Y."/>
            <person name="Youmans B."/>
            <person name="Ayvaz T."/>
            <person name="Ross M."/>
            <person name="Santibanez J."/>
            <person name="Aqrawi P."/>
            <person name="Gross S."/>
            <person name="Joshi V."/>
            <person name="Fowler G."/>
            <person name="Nazareth L."/>
            <person name="Reid J."/>
            <person name="Worley K."/>
            <person name="Petrosino J."/>
            <person name="Highlander S."/>
            <person name="Gibbs R."/>
        </authorList>
    </citation>
    <scope>NUCLEOTIDE SEQUENCE [LARGE SCALE GENOMIC DNA]</scope>
    <source>
        <strain evidence="2 3">DSM 16608</strain>
    </source>
</reference>
<keyword evidence="3" id="KW-1185">Reference proteome</keyword>
<evidence type="ECO:0000313" key="3">
    <source>
        <dbReference type="Proteomes" id="UP000005697"/>
    </source>
</evidence>
<dbReference type="RefSeq" id="WP_007366924.1">
    <property type="nucleotide sequence ID" value="NZ_GL872282.1"/>
</dbReference>
<accession>F0F9A5</accession>
<gene>
    <name evidence="2" type="ORF">HMPREF9141_2172</name>
</gene>
<protein>
    <submittedName>
        <fullName evidence="2">Uncharacterized protein</fullName>
    </submittedName>
</protein>
<dbReference type="EMBL" id="AEWX01000029">
    <property type="protein sequence ID" value="EGC19279.1"/>
    <property type="molecule type" value="Genomic_DNA"/>
</dbReference>
<dbReference type="AlphaFoldDB" id="F0F9A5"/>